<dbReference type="EMBL" id="JAHWZY010000031">
    <property type="protein sequence ID" value="MEZ3181822.1"/>
    <property type="molecule type" value="Genomic_DNA"/>
</dbReference>
<dbReference type="InterPro" id="IPR036188">
    <property type="entry name" value="FAD/NAD-bd_sf"/>
</dbReference>
<proteinExistence type="predicted"/>
<organism evidence="7 8">
    <name type="scientific">Streptomyces pimonensis</name>
    <dbReference type="NCBI Taxonomy" id="2860288"/>
    <lineage>
        <taxon>Bacteria</taxon>
        <taxon>Bacillati</taxon>
        <taxon>Actinomycetota</taxon>
        <taxon>Actinomycetes</taxon>
        <taxon>Kitasatosporales</taxon>
        <taxon>Streptomycetaceae</taxon>
        <taxon>Streptomyces</taxon>
    </lineage>
</organism>
<feature type="domain" description="FAD/NAD(P)-binding" evidence="6">
    <location>
        <begin position="4"/>
        <end position="286"/>
    </location>
</feature>
<name>A0ABV4J4G2_9ACTN</name>
<dbReference type="PANTHER" id="PTHR43429">
    <property type="entry name" value="PYRIDINE NUCLEOTIDE-DISULFIDE OXIDOREDUCTASE DOMAIN-CONTAINING"/>
    <property type="match status" value="1"/>
</dbReference>
<reference evidence="7 8" key="1">
    <citation type="journal article" date="2021" name="Res Sq">
        <title>Streptomyces Pimoensis sp. nov., Isolated From the Taklimakan Desert in Xinjiang, China.</title>
        <authorList>
            <person name="Zhang P."/>
            <person name="Luo X."/>
            <person name="Luo X."/>
            <person name="Liu Z."/>
            <person name="Xia Z."/>
            <person name="Wan C."/>
            <person name="zhang L."/>
        </authorList>
    </citation>
    <scope>NUCLEOTIDE SEQUENCE [LARGE SCALE GENOMIC DNA]</scope>
    <source>
        <strain evidence="7 8">TRM75549</strain>
    </source>
</reference>
<dbReference type="InterPro" id="IPR023753">
    <property type="entry name" value="FAD/NAD-binding_dom"/>
</dbReference>
<dbReference type="InterPro" id="IPR041854">
    <property type="entry name" value="BFD-like_2Fe2S-bd_dom_sf"/>
</dbReference>
<keyword evidence="2" id="KW-0285">Flavoprotein</keyword>
<evidence type="ECO:0000256" key="4">
    <source>
        <dbReference type="SAM" id="MobiDB-lite"/>
    </source>
</evidence>
<evidence type="ECO:0000256" key="1">
    <source>
        <dbReference type="ARBA" id="ARBA00001974"/>
    </source>
</evidence>
<dbReference type="Pfam" id="PF04324">
    <property type="entry name" value="Fer2_BFD"/>
    <property type="match status" value="1"/>
</dbReference>
<dbReference type="SUPFAM" id="SSF51905">
    <property type="entry name" value="FAD/NAD(P)-binding domain"/>
    <property type="match status" value="1"/>
</dbReference>
<comment type="caution">
    <text evidence="7">The sequence shown here is derived from an EMBL/GenBank/DDBJ whole genome shotgun (WGS) entry which is preliminary data.</text>
</comment>
<feature type="region of interest" description="Disordered" evidence="4">
    <location>
        <begin position="302"/>
        <end position="330"/>
    </location>
</feature>
<dbReference type="InterPro" id="IPR007419">
    <property type="entry name" value="BFD-like_2Fe2S-bd_dom"/>
</dbReference>
<evidence type="ECO:0000313" key="7">
    <source>
        <dbReference type="EMBL" id="MEZ3181822.1"/>
    </source>
</evidence>
<evidence type="ECO:0000256" key="3">
    <source>
        <dbReference type="ARBA" id="ARBA00022827"/>
    </source>
</evidence>
<sequence>MTGVVIVGGGPAAHRLAARLVQYGHPGEVTVVGAEPRPAYHRALLGSVLDGTLDADRLSLPALPAEVRQLTGVRVSAVDRARRTVRTGDGRELPYDVLVLATGARPRVPPVPGLETGPGRLAEGVRAVRTAADCRPLSEGPVVVLGGGIRGVETAWALSRTGQEVALVHPAGHLMERHLDAAGAAVPAAWLAGRGVTLHLGRRAAEYTPGKVVLDDGQVLAAGTVLLCTGTVAETASARASGLEVRGGVVVDALLRTGDPRVHAIGDCAEHAGAVGSTVLQAWEQAEALARILTGRERPYAPGRRVLRPRTPGKDMVVLPPAGPDRPGDTDGTVSLLDRAGGRHARLVLRGGRIHAGAVIGSPSAVAAVSRLYLRDEPVPADLLALLTGADGEYAGDGTLPDEAVVCHCNNVTGKALKDAWHSGAHDEAALARATRATTGCGSCTSVVRRLCTTLAGAGDDTPAEGATP</sequence>
<dbReference type="RefSeq" id="WP_371241805.1">
    <property type="nucleotide sequence ID" value="NZ_JAHWZY010000031.1"/>
</dbReference>
<dbReference type="PANTHER" id="PTHR43429:SF3">
    <property type="entry name" value="NITRITE REDUCTASE [NAD(P)H]"/>
    <property type="match status" value="1"/>
</dbReference>
<dbReference type="Pfam" id="PF07992">
    <property type="entry name" value="Pyr_redox_2"/>
    <property type="match status" value="1"/>
</dbReference>
<dbReference type="PRINTS" id="PR00469">
    <property type="entry name" value="PNDRDTASEII"/>
</dbReference>
<dbReference type="PRINTS" id="PR00368">
    <property type="entry name" value="FADPNR"/>
</dbReference>
<dbReference type="Gene3D" id="1.10.10.1100">
    <property type="entry name" value="BFD-like [2Fe-2S]-binding domain"/>
    <property type="match status" value="1"/>
</dbReference>
<keyword evidence="3" id="KW-0274">FAD</keyword>
<evidence type="ECO:0000256" key="2">
    <source>
        <dbReference type="ARBA" id="ARBA00022630"/>
    </source>
</evidence>
<keyword evidence="8" id="KW-1185">Reference proteome</keyword>
<gene>
    <name evidence="7" type="ORF">KYY02_25055</name>
</gene>
<evidence type="ECO:0000313" key="8">
    <source>
        <dbReference type="Proteomes" id="UP001567537"/>
    </source>
</evidence>
<comment type="cofactor">
    <cofactor evidence="1">
        <name>FAD</name>
        <dbReference type="ChEBI" id="CHEBI:57692"/>
    </cofactor>
</comment>
<dbReference type="InterPro" id="IPR050260">
    <property type="entry name" value="FAD-bd_OxRdtase"/>
</dbReference>
<evidence type="ECO:0000259" key="6">
    <source>
        <dbReference type="Pfam" id="PF07992"/>
    </source>
</evidence>
<dbReference type="Gene3D" id="3.50.50.60">
    <property type="entry name" value="FAD/NAD(P)-binding domain"/>
    <property type="match status" value="2"/>
</dbReference>
<protein>
    <submittedName>
        <fullName evidence="7">FAD-dependent oxidoreductase</fullName>
    </submittedName>
</protein>
<accession>A0ABV4J4G2</accession>
<evidence type="ECO:0000259" key="5">
    <source>
        <dbReference type="Pfam" id="PF04324"/>
    </source>
</evidence>
<feature type="domain" description="BFD-like [2Fe-2S]-binding" evidence="5">
    <location>
        <begin position="405"/>
        <end position="450"/>
    </location>
</feature>
<dbReference type="Proteomes" id="UP001567537">
    <property type="component" value="Unassembled WGS sequence"/>
</dbReference>